<dbReference type="Gene3D" id="2.40.50.220">
    <property type="entry name" value="EutN/Ccml"/>
    <property type="match status" value="1"/>
</dbReference>
<evidence type="ECO:0000313" key="5">
    <source>
        <dbReference type="EMBL" id="NYI99622.1"/>
    </source>
</evidence>
<dbReference type="Pfam" id="PF03319">
    <property type="entry name" value="EutN_CcmL"/>
    <property type="match status" value="1"/>
</dbReference>
<dbReference type="InterPro" id="IPR036677">
    <property type="entry name" value="EutN_CcmL_sf"/>
</dbReference>
<keyword evidence="2" id="KW-1282">Carboxysome</keyword>
<sequence>MIRATVIGSVWSSRHIDGLPPGAFLEVQPEAGTPIIAFDVLGSGTGEQVLVAQGSVAASWFPGAPPPVDALVIGAIDPASPSTLPGQSKSAAKKAVTKTPARRAGTHPQEKK</sequence>
<name>A0A853BZR1_9ACTN</name>
<dbReference type="RefSeq" id="WP_179666251.1">
    <property type="nucleotide sequence ID" value="NZ_JACCFP010000001.1"/>
</dbReference>
<dbReference type="PROSITE" id="PS51932">
    <property type="entry name" value="BMV"/>
    <property type="match status" value="1"/>
</dbReference>
<evidence type="ECO:0000256" key="3">
    <source>
        <dbReference type="ARBA" id="ARBA00024446"/>
    </source>
</evidence>
<dbReference type="Proteomes" id="UP000530424">
    <property type="component" value="Unassembled WGS sequence"/>
</dbReference>
<evidence type="ECO:0000256" key="2">
    <source>
        <dbReference type="ARBA" id="ARBA00023669"/>
    </source>
</evidence>
<feature type="region of interest" description="Disordered" evidence="4">
    <location>
        <begin position="79"/>
        <end position="112"/>
    </location>
</feature>
<evidence type="ECO:0000256" key="1">
    <source>
        <dbReference type="ARBA" id="ARBA00023587"/>
    </source>
</evidence>
<dbReference type="InterPro" id="IPR004992">
    <property type="entry name" value="EutN_CcmL"/>
</dbReference>
<dbReference type="GO" id="GO:0031470">
    <property type="term" value="C:carboxysome"/>
    <property type="evidence" value="ECO:0007669"/>
    <property type="project" value="UniProtKB-SubCell"/>
</dbReference>
<comment type="caution">
    <text evidence="5">The sequence shown here is derived from an EMBL/GenBank/DDBJ whole genome shotgun (WGS) entry which is preliminary data.</text>
</comment>
<comment type="subcellular location">
    <subcellularLocation>
        <location evidence="1">Carboxysome</location>
    </subcellularLocation>
</comment>
<reference evidence="5 6" key="1">
    <citation type="submission" date="2020-07" db="EMBL/GenBank/DDBJ databases">
        <title>Sequencing the genomes of 1000 actinobacteria strains.</title>
        <authorList>
            <person name="Klenk H.-P."/>
        </authorList>
    </citation>
    <scope>NUCLEOTIDE SEQUENCE [LARGE SCALE GENOMIC DNA]</scope>
    <source>
        <strain evidence="5 6">DSM 103833</strain>
    </source>
</reference>
<keyword evidence="3" id="KW-1283">Bacterial microcompartment</keyword>
<dbReference type="AlphaFoldDB" id="A0A853BZR1"/>
<keyword evidence="6" id="KW-1185">Reference proteome</keyword>
<dbReference type="CDD" id="cd01614">
    <property type="entry name" value="EutN_CcmL"/>
    <property type="match status" value="1"/>
</dbReference>
<dbReference type="PANTHER" id="PTHR36539">
    <property type="entry name" value="ETHANOLAMINE UTILIZATION PROTEIN EUTN"/>
    <property type="match status" value="1"/>
</dbReference>
<dbReference type="EMBL" id="JACCFP010000001">
    <property type="protein sequence ID" value="NYI99622.1"/>
    <property type="molecule type" value="Genomic_DNA"/>
</dbReference>
<organism evidence="5 6">
    <name type="scientific">Nocardioides thalensis</name>
    <dbReference type="NCBI Taxonomy" id="1914755"/>
    <lineage>
        <taxon>Bacteria</taxon>
        <taxon>Bacillati</taxon>
        <taxon>Actinomycetota</taxon>
        <taxon>Actinomycetes</taxon>
        <taxon>Propionibacteriales</taxon>
        <taxon>Nocardioidaceae</taxon>
        <taxon>Nocardioides</taxon>
    </lineage>
</organism>
<dbReference type="SUPFAM" id="SSF159133">
    <property type="entry name" value="EutN/CcmL-like"/>
    <property type="match status" value="1"/>
</dbReference>
<evidence type="ECO:0000256" key="4">
    <source>
        <dbReference type="SAM" id="MobiDB-lite"/>
    </source>
</evidence>
<proteinExistence type="predicted"/>
<evidence type="ECO:0000313" key="6">
    <source>
        <dbReference type="Proteomes" id="UP000530424"/>
    </source>
</evidence>
<accession>A0A853BZR1</accession>
<protein>
    <submittedName>
        <fullName evidence="5">Ethanolamine utilization protein EutN</fullName>
    </submittedName>
</protein>
<feature type="compositionally biased region" description="Basic residues" evidence="4">
    <location>
        <begin position="91"/>
        <end position="105"/>
    </location>
</feature>
<gene>
    <name evidence="5" type="ORF">HNR19_000321</name>
</gene>